<protein>
    <submittedName>
        <fullName evidence="2">Uncharacterized protein</fullName>
    </submittedName>
</protein>
<evidence type="ECO:0000256" key="1">
    <source>
        <dbReference type="SAM" id="Phobius"/>
    </source>
</evidence>
<keyword evidence="1" id="KW-1133">Transmembrane helix</keyword>
<reference evidence="2" key="1">
    <citation type="submission" date="2023-05" db="EMBL/GenBank/DDBJ databases">
        <authorList>
            <person name="Stuckert A."/>
        </authorList>
    </citation>
    <scope>NUCLEOTIDE SEQUENCE</scope>
</reference>
<keyword evidence="1" id="KW-0812">Transmembrane</keyword>
<dbReference type="PANTHER" id="PTHR12191:SF2">
    <property type="entry name" value="METAL CATION SYMPORTER ZIP8"/>
    <property type="match status" value="1"/>
</dbReference>
<keyword evidence="1" id="KW-0472">Membrane</keyword>
<proteinExistence type="predicted"/>
<name>A0ABN9ELJ2_9NEOB</name>
<feature type="non-terminal residue" evidence="2">
    <location>
        <position position="91"/>
    </location>
</feature>
<dbReference type="PANTHER" id="PTHR12191">
    <property type="entry name" value="SOLUTE CARRIER FAMILY 39"/>
    <property type="match status" value="1"/>
</dbReference>
<evidence type="ECO:0000313" key="3">
    <source>
        <dbReference type="Proteomes" id="UP001162483"/>
    </source>
</evidence>
<keyword evidence="3" id="KW-1185">Reference proteome</keyword>
<evidence type="ECO:0000313" key="2">
    <source>
        <dbReference type="EMBL" id="CAI9585731.1"/>
    </source>
</evidence>
<dbReference type="EMBL" id="CATNWA010015679">
    <property type="protein sequence ID" value="CAI9585731.1"/>
    <property type="molecule type" value="Genomic_DNA"/>
</dbReference>
<sequence>MVDSCGTAIEFHTQFNECLSRENIFALYGNKITEENFQTACPALLYLVYSKPCDYEETTNQRPSPAQVWGFSILSVSIINVTAMIGLFITP</sequence>
<dbReference type="InterPro" id="IPR050799">
    <property type="entry name" value="ZIP_Transporter"/>
</dbReference>
<gene>
    <name evidence="2" type="ORF">SPARVUS_LOCUS10262340</name>
</gene>
<dbReference type="Proteomes" id="UP001162483">
    <property type="component" value="Unassembled WGS sequence"/>
</dbReference>
<accession>A0ABN9ELJ2</accession>
<comment type="caution">
    <text evidence="2">The sequence shown here is derived from an EMBL/GenBank/DDBJ whole genome shotgun (WGS) entry which is preliminary data.</text>
</comment>
<organism evidence="2 3">
    <name type="scientific">Staurois parvus</name>
    <dbReference type="NCBI Taxonomy" id="386267"/>
    <lineage>
        <taxon>Eukaryota</taxon>
        <taxon>Metazoa</taxon>
        <taxon>Chordata</taxon>
        <taxon>Craniata</taxon>
        <taxon>Vertebrata</taxon>
        <taxon>Euteleostomi</taxon>
        <taxon>Amphibia</taxon>
        <taxon>Batrachia</taxon>
        <taxon>Anura</taxon>
        <taxon>Neobatrachia</taxon>
        <taxon>Ranoidea</taxon>
        <taxon>Ranidae</taxon>
        <taxon>Staurois</taxon>
    </lineage>
</organism>
<feature type="transmembrane region" description="Helical" evidence="1">
    <location>
        <begin position="68"/>
        <end position="89"/>
    </location>
</feature>